<evidence type="ECO:0000313" key="2">
    <source>
        <dbReference type="EMBL" id="CAI9947740.1"/>
    </source>
</evidence>
<keyword evidence="4" id="KW-1185">Reference proteome</keyword>
<dbReference type="EMBL" id="CATOUU010000779">
    <property type="protein sequence ID" value="CAI9947740.1"/>
    <property type="molecule type" value="Genomic_DNA"/>
</dbReference>
<gene>
    <name evidence="2" type="ORF">HINF_LOCUS35385</name>
    <name evidence="3" type="ORF">HINF_LOCUS57026</name>
</gene>
<evidence type="ECO:0000256" key="1">
    <source>
        <dbReference type="SAM" id="Phobius"/>
    </source>
</evidence>
<protein>
    <submittedName>
        <fullName evidence="3">Hypothetical_protein</fullName>
    </submittedName>
</protein>
<feature type="transmembrane region" description="Helical" evidence="1">
    <location>
        <begin position="93"/>
        <end position="112"/>
    </location>
</feature>
<evidence type="ECO:0000313" key="3">
    <source>
        <dbReference type="EMBL" id="CAL6075063.1"/>
    </source>
</evidence>
<dbReference type="AlphaFoldDB" id="A0AA86U8Q5"/>
<accession>A0AA86U8Q5</accession>
<comment type="caution">
    <text evidence="2">The sequence shown here is derived from an EMBL/GenBank/DDBJ whole genome shotgun (WGS) entry which is preliminary data.</text>
</comment>
<reference evidence="2" key="1">
    <citation type="submission" date="2023-06" db="EMBL/GenBank/DDBJ databases">
        <authorList>
            <person name="Kurt Z."/>
        </authorList>
    </citation>
    <scope>NUCLEOTIDE SEQUENCE</scope>
</reference>
<dbReference type="EMBL" id="CAXDID020000311">
    <property type="protein sequence ID" value="CAL6075063.1"/>
    <property type="molecule type" value="Genomic_DNA"/>
</dbReference>
<keyword evidence="1" id="KW-0812">Transmembrane</keyword>
<dbReference type="Proteomes" id="UP001642409">
    <property type="component" value="Unassembled WGS sequence"/>
</dbReference>
<keyword evidence="1" id="KW-0472">Membrane</keyword>
<organism evidence="2">
    <name type="scientific">Hexamita inflata</name>
    <dbReference type="NCBI Taxonomy" id="28002"/>
    <lineage>
        <taxon>Eukaryota</taxon>
        <taxon>Metamonada</taxon>
        <taxon>Diplomonadida</taxon>
        <taxon>Hexamitidae</taxon>
        <taxon>Hexamitinae</taxon>
        <taxon>Hexamita</taxon>
    </lineage>
</organism>
<reference evidence="3 4" key="2">
    <citation type="submission" date="2024-07" db="EMBL/GenBank/DDBJ databases">
        <authorList>
            <person name="Akdeniz Z."/>
        </authorList>
    </citation>
    <scope>NUCLEOTIDE SEQUENCE [LARGE SCALE GENOMIC DNA]</scope>
</reference>
<sequence>MQRIEIPETDFIIEYFWDNEFDQIFKYIDTNMTKNYTETFRNTDKFNLENQMSLQDQDKVIRIFLVYIAVQIQNTQTNCKFRTQQIGFTRTKLLFAQLSALYVIYYIVVFIHPQMVMGGWDVYYFQKIQTQRDII</sequence>
<proteinExistence type="predicted"/>
<keyword evidence="1" id="KW-1133">Transmembrane helix</keyword>
<evidence type="ECO:0000313" key="4">
    <source>
        <dbReference type="Proteomes" id="UP001642409"/>
    </source>
</evidence>
<name>A0AA86U8Q5_9EUKA</name>